<dbReference type="PANTHER" id="PTHR43695:SF1">
    <property type="entry name" value="RHAMNOGALACTURONAN ACETYLESTERASE"/>
    <property type="match status" value="1"/>
</dbReference>
<feature type="domain" description="SGNH hydrolase-type esterase" evidence="3">
    <location>
        <begin position="36"/>
        <end position="241"/>
    </location>
</feature>
<dbReference type="SUPFAM" id="SSF52266">
    <property type="entry name" value="SGNH hydrolase"/>
    <property type="match status" value="1"/>
</dbReference>
<keyword evidence="5" id="KW-1185">Reference proteome</keyword>
<dbReference type="Proteomes" id="UP000622017">
    <property type="component" value="Unassembled WGS sequence"/>
</dbReference>
<name>A0ABR7MP32_9BACT</name>
<evidence type="ECO:0000256" key="1">
    <source>
        <dbReference type="ARBA" id="ARBA00008668"/>
    </source>
</evidence>
<evidence type="ECO:0000313" key="5">
    <source>
        <dbReference type="Proteomes" id="UP000622017"/>
    </source>
</evidence>
<dbReference type="InterPro" id="IPR013830">
    <property type="entry name" value="SGNH_hydro"/>
</dbReference>
<dbReference type="CDD" id="cd01821">
    <property type="entry name" value="Rhamnogalacturan_acetylesterase_like"/>
    <property type="match status" value="1"/>
</dbReference>
<accession>A0ABR7MP32</accession>
<proteinExistence type="inferred from homology"/>
<comment type="similarity">
    <text evidence="1">Belongs to the 'GDSL' lipolytic enzyme family.</text>
</comment>
<keyword evidence="2" id="KW-0378">Hydrolase</keyword>
<protein>
    <submittedName>
        <fullName evidence="4">Rhamnogalacturonan acetylesterase</fullName>
    </submittedName>
</protein>
<dbReference type="Pfam" id="PF13472">
    <property type="entry name" value="Lipase_GDSL_2"/>
    <property type="match status" value="1"/>
</dbReference>
<dbReference type="PANTHER" id="PTHR43695">
    <property type="entry name" value="PUTATIVE (AFU_ORTHOLOGUE AFUA_2G17250)-RELATED"/>
    <property type="match status" value="1"/>
</dbReference>
<evidence type="ECO:0000259" key="3">
    <source>
        <dbReference type="Pfam" id="PF13472"/>
    </source>
</evidence>
<gene>
    <name evidence="4" type="ORF">H8B15_18055</name>
</gene>
<comment type="caution">
    <text evidence="4">The sequence shown here is derived from an EMBL/GenBank/DDBJ whole genome shotgun (WGS) entry which is preliminary data.</text>
</comment>
<organism evidence="4 5">
    <name type="scientific">Hymenobacter citatus</name>
    <dbReference type="NCBI Taxonomy" id="2763506"/>
    <lineage>
        <taxon>Bacteria</taxon>
        <taxon>Pseudomonadati</taxon>
        <taxon>Bacteroidota</taxon>
        <taxon>Cytophagia</taxon>
        <taxon>Cytophagales</taxon>
        <taxon>Hymenobacteraceae</taxon>
        <taxon>Hymenobacter</taxon>
    </lineage>
</organism>
<reference evidence="4 5" key="1">
    <citation type="submission" date="2020-08" db="EMBL/GenBank/DDBJ databases">
        <title>Hymenobacter sp.</title>
        <authorList>
            <person name="Kim M.K."/>
        </authorList>
    </citation>
    <scope>NUCLEOTIDE SEQUENCE [LARGE SCALE GENOMIC DNA]</scope>
    <source>
        <strain evidence="4 5">BT507</strain>
    </source>
</reference>
<sequence>MPTPRPRFRLLLSVLLLTLTLASFSRLVRPRPTLYLIGDSTVKNGKGRGDGGLWGWGNFLAAHFDTTRIQVENDALGGTSSRTFRTLGLWEKVQAKLQPGDYVMMQFGHNDSSPLNDTLRARGTIKGTGAETEQINNLLTKKPETVHSYGWYLRQFIAETRAKGATPIVCTLVPRNQWTNGKVNRSTDGYAGWAATVAREENVPLIDLNQRAAYRYDQAGEAAVRATYFNTTDHTHTIKAGARLNAELVADGIRSLKRLPLRKYLKKE</sequence>
<dbReference type="InterPro" id="IPR037459">
    <property type="entry name" value="RhgT-like"/>
</dbReference>
<dbReference type="EMBL" id="JACSCY010000018">
    <property type="protein sequence ID" value="MBC6612833.1"/>
    <property type="molecule type" value="Genomic_DNA"/>
</dbReference>
<evidence type="ECO:0000256" key="2">
    <source>
        <dbReference type="ARBA" id="ARBA00022801"/>
    </source>
</evidence>
<dbReference type="Gene3D" id="3.40.50.1110">
    <property type="entry name" value="SGNH hydrolase"/>
    <property type="match status" value="1"/>
</dbReference>
<evidence type="ECO:0000313" key="4">
    <source>
        <dbReference type="EMBL" id="MBC6612833.1"/>
    </source>
</evidence>
<dbReference type="InterPro" id="IPR036514">
    <property type="entry name" value="SGNH_hydro_sf"/>
</dbReference>